<protein>
    <recommendedName>
        <fullName evidence="10">Choline/carnitine acyltransferase domain-containing protein</fullName>
    </recommendedName>
</protein>
<dbReference type="PANTHER" id="PTHR22589">
    <property type="entry name" value="CARNITINE O-ACYLTRANSFERASE"/>
    <property type="match status" value="1"/>
</dbReference>
<evidence type="ECO:0000256" key="4">
    <source>
        <dbReference type="ARBA" id="ARBA00022679"/>
    </source>
</evidence>
<keyword evidence="6" id="KW-0443">Lipid metabolism</keyword>
<dbReference type="EMBL" id="JAHIBW010000012">
    <property type="protein sequence ID" value="KAG7305919.1"/>
    <property type="molecule type" value="Genomic_DNA"/>
</dbReference>
<dbReference type="InterPro" id="IPR000542">
    <property type="entry name" value="Carn_acyl_trans"/>
</dbReference>
<evidence type="ECO:0000259" key="10">
    <source>
        <dbReference type="Pfam" id="PF00755"/>
    </source>
</evidence>
<evidence type="ECO:0000256" key="6">
    <source>
        <dbReference type="ARBA" id="ARBA00023098"/>
    </source>
</evidence>
<dbReference type="Pfam" id="PF00755">
    <property type="entry name" value="Carn_acyltransf"/>
    <property type="match status" value="1"/>
</dbReference>
<reference evidence="11 12" key="1">
    <citation type="submission" date="2021-06" db="EMBL/GenBank/DDBJ databases">
        <title>A haploid diamondback moth (Plutella xylostella L.) genome assembly resolves 31 chromosomes and identifies a diamide resistance mutation.</title>
        <authorList>
            <person name="Ward C.M."/>
            <person name="Perry K.D."/>
            <person name="Baker G."/>
            <person name="Powis K."/>
            <person name="Heckel D.G."/>
            <person name="Baxter S.W."/>
        </authorList>
    </citation>
    <scope>NUCLEOTIDE SEQUENCE [LARGE SCALE GENOMIC DNA]</scope>
    <source>
        <strain evidence="11 12">LV</strain>
        <tissue evidence="11">Single pupa</tissue>
    </source>
</reference>
<evidence type="ECO:0000256" key="7">
    <source>
        <dbReference type="ARBA" id="ARBA00023315"/>
    </source>
</evidence>
<name>A0ABQ7QL72_PLUXY</name>
<sequence>MLSLNRIVFSKNFSYKNSVKHRNFSNKNRIKDVNYQYLQRSKVPTMHFQKSLPRLPVPELGKTSERYLNALRPILTSQQYEEAVKRTNDFTSNEGKVLQNKLILKDKANKHTSYISEYWFDLYLRDRAPLPINYNPLIVFQNDERPEYNNQLLRAANLLTSAVRFMLSLRDRVLEPEVYHMNPKKSNTPMFRTVTGLLPEAVSWYGAYLFKAFPLDMSQFDGLFGATRIPKLNKDLIFRDPNSKHVLVQRKGHFYAFDVLDSDGNLLSPTELLANLKHIMDDNSPVSEHPLGVLTCQNRDEWARQRTHLEETGNTEALNKIDSAIFNLILDEETILDDKHSILKQYLHADGTNRWFDKSFSLIVTKDGVSGINFEHSWGDGVAVLRFFQDIYAETTKKPFLNPESRPAESNVTARKLEFKLDDKSKHFVDKARSQYKEWCDSLSIDYILYEQLTKEACKKYQVSPDCVMQLGFQAAYHLLRGGYVGTYESCSTSAFKHGRTETMRPCTDKTKAFCDGLHMNSSSKDELRALMADCSVYHSELVKQAAMGQGFDRHMFALKKIAEENNLPVPALFDSYEYKFLNKSILSTSTLSSPSVLAGGFGPVAKDGFGIGYSAFADKLGAAVTSYKQHNCSTQYVEALHKSFEDIRKLLSG</sequence>
<accession>A0ABQ7QL72</accession>
<evidence type="ECO:0000256" key="9">
    <source>
        <dbReference type="RuleBase" id="RU003801"/>
    </source>
</evidence>
<dbReference type="Gene3D" id="3.30.559.70">
    <property type="entry name" value="Choline/Carnitine o-acyltransferase, domain 2"/>
    <property type="match status" value="1"/>
</dbReference>
<keyword evidence="4 9" id="KW-0808">Transferase</keyword>
<dbReference type="InterPro" id="IPR042572">
    <property type="entry name" value="Carn_acyl_trans_N"/>
</dbReference>
<evidence type="ECO:0000256" key="8">
    <source>
        <dbReference type="ARBA" id="ARBA00048999"/>
    </source>
</evidence>
<comment type="caution">
    <text evidence="11">The sequence shown here is derived from an EMBL/GenBank/DDBJ whole genome shotgun (WGS) entry which is preliminary data.</text>
</comment>
<gene>
    <name evidence="11" type="ORF">JYU34_008472</name>
</gene>
<evidence type="ECO:0000256" key="3">
    <source>
        <dbReference type="ARBA" id="ARBA00022448"/>
    </source>
</evidence>
<evidence type="ECO:0000256" key="1">
    <source>
        <dbReference type="ARBA" id="ARBA00005005"/>
    </source>
</evidence>
<dbReference type="Gene3D" id="1.10.275.20">
    <property type="entry name" value="Choline/Carnitine o-acyltransferase"/>
    <property type="match status" value="1"/>
</dbReference>
<feature type="domain" description="Choline/carnitine acyltransferase" evidence="10">
    <location>
        <begin position="55"/>
        <end position="642"/>
    </location>
</feature>
<dbReference type="PROSITE" id="PS00440">
    <property type="entry name" value="ACYLTRANSF_C_2"/>
    <property type="match status" value="1"/>
</dbReference>
<dbReference type="Gene3D" id="3.30.559.10">
    <property type="entry name" value="Chloramphenicol acetyltransferase-like domain"/>
    <property type="match status" value="1"/>
</dbReference>
<dbReference type="Gene3D" id="1.20.1280.180">
    <property type="match status" value="1"/>
</dbReference>
<evidence type="ECO:0000256" key="2">
    <source>
        <dbReference type="ARBA" id="ARBA00005232"/>
    </source>
</evidence>
<dbReference type="PANTHER" id="PTHR22589:SF16">
    <property type="entry name" value="CARNITINE O-PALMITOYLTRANSFERASE 2, MITOCHONDRIAL"/>
    <property type="match status" value="1"/>
</dbReference>
<keyword evidence="12" id="KW-1185">Reference proteome</keyword>
<evidence type="ECO:0000313" key="12">
    <source>
        <dbReference type="Proteomes" id="UP000823941"/>
    </source>
</evidence>
<keyword evidence="3" id="KW-0813">Transport</keyword>
<keyword evidence="7 9" id="KW-0012">Acyltransferase</keyword>
<organism evidence="11 12">
    <name type="scientific">Plutella xylostella</name>
    <name type="common">Diamondback moth</name>
    <name type="synonym">Plutella maculipennis</name>
    <dbReference type="NCBI Taxonomy" id="51655"/>
    <lineage>
        <taxon>Eukaryota</taxon>
        <taxon>Metazoa</taxon>
        <taxon>Ecdysozoa</taxon>
        <taxon>Arthropoda</taxon>
        <taxon>Hexapoda</taxon>
        <taxon>Insecta</taxon>
        <taxon>Pterygota</taxon>
        <taxon>Neoptera</taxon>
        <taxon>Endopterygota</taxon>
        <taxon>Lepidoptera</taxon>
        <taxon>Glossata</taxon>
        <taxon>Ditrysia</taxon>
        <taxon>Yponomeutoidea</taxon>
        <taxon>Plutellidae</taxon>
        <taxon>Plutella</taxon>
    </lineage>
</organism>
<dbReference type="InterPro" id="IPR039551">
    <property type="entry name" value="Cho/carn_acyl_trans"/>
</dbReference>
<evidence type="ECO:0000256" key="5">
    <source>
        <dbReference type="ARBA" id="ARBA00022832"/>
    </source>
</evidence>
<comment type="pathway">
    <text evidence="1">Lipid metabolism; fatty acid beta-oxidation.</text>
</comment>
<proteinExistence type="inferred from homology"/>
<dbReference type="Proteomes" id="UP000823941">
    <property type="component" value="Chromosome 12"/>
</dbReference>
<comment type="catalytic activity">
    <reaction evidence="8">
        <text>4,8-dimethylnonanoyl-CoA + (R)-carnitine = O-4,8-dimethylnonanoyl-(R)-carnitine + CoA</text>
        <dbReference type="Rhea" id="RHEA:44860"/>
        <dbReference type="ChEBI" id="CHEBI:16347"/>
        <dbReference type="ChEBI" id="CHEBI:57287"/>
        <dbReference type="ChEBI" id="CHEBI:77061"/>
        <dbReference type="ChEBI" id="CHEBI:84654"/>
    </reaction>
</comment>
<keyword evidence="5" id="KW-0276">Fatty acid metabolism</keyword>
<evidence type="ECO:0000313" key="11">
    <source>
        <dbReference type="EMBL" id="KAG7305919.1"/>
    </source>
</evidence>
<comment type="similarity">
    <text evidence="2 9">Belongs to the carnitine/choline acetyltransferase family.</text>
</comment>
<dbReference type="InterPro" id="IPR042231">
    <property type="entry name" value="Cho/carn_acyl_trans_2"/>
</dbReference>
<dbReference type="SUPFAM" id="SSF52777">
    <property type="entry name" value="CoA-dependent acyltransferases"/>
    <property type="match status" value="2"/>
</dbReference>
<dbReference type="InterPro" id="IPR023213">
    <property type="entry name" value="CAT-like_dom_sf"/>
</dbReference>